<accession>A0A4Z1FPR2</accession>
<proteinExistence type="predicted"/>
<dbReference type="EMBL" id="PQXI01000058">
    <property type="protein sequence ID" value="TGO26495.1"/>
    <property type="molecule type" value="Genomic_DNA"/>
</dbReference>
<sequence length="121" mass="13326">MFDRRGRAFRGSRHAFDLAFSPSTRLLLLLEVIASCLESKSGAENGLKYSSFCIELSPVTAIVGEHPRNNMEQTGIVSARADTLSRDLSQINNSGPGNRGSDWMGDLFGKQIFKYPVNAMQ</sequence>
<evidence type="ECO:0000313" key="1">
    <source>
        <dbReference type="EMBL" id="TGO26495.1"/>
    </source>
</evidence>
<dbReference type="Proteomes" id="UP000297910">
    <property type="component" value="Unassembled WGS sequence"/>
</dbReference>
<evidence type="ECO:0000313" key="2">
    <source>
        <dbReference type="Proteomes" id="UP000297910"/>
    </source>
</evidence>
<name>A0A4Z1FPR2_9HELO</name>
<dbReference type="AlphaFoldDB" id="A0A4Z1FPR2"/>
<keyword evidence="2" id="KW-1185">Reference proteome</keyword>
<gene>
    <name evidence="1" type="ORF">BPAE_0058g00130</name>
</gene>
<organism evidence="1 2">
    <name type="scientific">Botrytis paeoniae</name>
    <dbReference type="NCBI Taxonomy" id="278948"/>
    <lineage>
        <taxon>Eukaryota</taxon>
        <taxon>Fungi</taxon>
        <taxon>Dikarya</taxon>
        <taxon>Ascomycota</taxon>
        <taxon>Pezizomycotina</taxon>
        <taxon>Leotiomycetes</taxon>
        <taxon>Helotiales</taxon>
        <taxon>Sclerotiniaceae</taxon>
        <taxon>Botrytis</taxon>
    </lineage>
</organism>
<comment type="caution">
    <text evidence="1">The sequence shown here is derived from an EMBL/GenBank/DDBJ whole genome shotgun (WGS) entry which is preliminary data.</text>
</comment>
<protein>
    <submittedName>
        <fullName evidence="1">Uncharacterized protein</fullName>
    </submittedName>
</protein>
<reference evidence="1 2" key="1">
    <citation type="submission" date="2017-12" db="EMBL/GenBank/DDBJ databases">
        <title>Comparative genomics of Botrytis spp.</title>
        <authorList>
            <person name="Valero-Jimenez C.A."/>
            <person name="Tapia P."/>
            <person name="Veloso J."/>
            <person name="Silva-Moreno E."/>
            <person name="Staats M."/>
            <person name="Valdes J.H."/>
            <person name="Van Kan J.A.L."/>
        </authorList>
    </citation>
    <scope>NUCLEOTIDE SEQUENCE [LARGE SCALE GENOMIC DNA]</scope>
    <source>
        <strain evidence="1 2">Bp0003</strain>
    </source>
</reference>